<keyword evidence="1" id="KW-0472">Membrane</keyword>
<keyword evidence="3" id="KW-1185">Reference proteome</keyword>
<feature type="transmembrane region" description="Helical" evidence="1">
    <location>
        <begin position="117"/>
        <end position="134"/>
    </location>
</feature>
<reference evidence="2 3" key="1">
    <citation type="submission" date="2021-01" db="EMBL/GenBank/DDBJ databases">
        <title>Belnapia mucosa sp. nov. and Belnapia arida sp. nov., isolated from the Tabernas Desert (Almeria, Spain).</title>
        <authorList>
            <person name="Molina-Menor E."/>
            <person name="Vidal-Verdu A."/>
            <person name="Calonge A."/>
            <person name="Satari L."/>
            <person name="Pereto Magraner J."/>
            <person name="Porcar Miralles M."/>
        </authorList>
    </citation>
    <scope>NUCLEOTIDE SEQUENCE [LARGE SCALE GENOMIC DNA]</scope>
    <source>
        <strain evidence="2 3">T6</strain>
    </source>
</reference>
<feature type="transmembrane region" description="Helical" evidence="1">
    <location>
        <begin position="95"/>
        <end position="111"/>
    </location>
</feature>
<evidence type="ECO:0000313" key="2">
    <source>
        <dbReference type="EMBL" id="MBL6454842.1"/>
    </source>
</evidence>
<evidence type="ECO:0000256" key="1">
    <source>
        <dbReference type="SAM" id="Phobius"/>
    </source>
</evidence>
<evidence type="ECO:0008006" key="4">
    <source>
        <dbReference type="Google" id="ProtNLM"/>
    </source>
</evidence>
<evidence type="ECO:0000313" key="3">
    <source>
        <dbReference type="Proteomes" id="UP000606490"/>
    </source>
</evidence>
<organism evidence="2 3">
    <name type="scientific">Belnapia mucosa</name>
    <dbReference type="NCBI Taxonomy" id="2804532"/>
    <lineage>
        <taxon>Bacteria</taxon>
        <taxon>Pseudomonadati</taxon>
        <taxon>Pseudomonadota</taxon>
        <taxon>Alphaproteobacteria</taxon>
        <taxon>Acetobacterales</taxon>
        <taxon>Roseomonadaceae</taxon>
        <taxon>Belnapia</taxon>
    </lineage>
</organism>
<comment type="caution">
    <text evidence="2">The sequence shown here is derived from an EMBL/GenBank/DDBJ whole genome shotgun (WGS) entry which is preliminary data.</text>
</comment>
<name>A0ABS1UZU9_9PROT</name>
<feature type="transmembrane region" description="Helical" evidence="1">
    <location>
        <begin position="146"/>
        <end position="170"/>
    </location>
</feature>
<dbReference type="Proteomes" id="UP000606490">
    <property type="component" value="Unassembled WGS sequence"/>
</dbReference>
<proteinExistence type="predicted"/>
<gene>
    <name evidence="2" type="ORF">JMJ55_05870</name>
</gene>
<dbReference type="EMBL" id="JAEUXJ010000002">
    <property type="protein sequence ID" value="MBL6454842.1"/>
    <property type="molecule type" value="Genomic_DNA"/>
</dbReference>
<dbReference type="RefSeq" id="WP_202824579.1">
    <property type="nucleotide sequence ID" value="NZ_JAEUXJ010000002.1"/>
</dbReference>
<sequence length="207" mass="21624">MTATTFLLVLHIMGGFAGLLAGPVPMLAKKGGRLHRRAGWVFAGGMGLSALAAFPLALIAGNRLLLTIAVLTGFLVVTGMRAVRFRHGARPGAGDAALCLLLAGFGAWLLGTSLDPMNVTGLAFGAGSLVLAARQWRTQRAARPDWLLAHIIGMSAAYLATLDAFLVVNLHFLPKAVVFLAPSLLGTILIAWVAAQHVARTTRRAAA</sequence>
<protein>
    <recommendedName>
        <fullName evidence="4">DUF2306 domain-containing protein</fullName>
    </recommendedName>
</protein>
<feature type="transmembrane region" description="Helical" evidence="1">
    <location>
        <begin position="6"/>
        <end position="28"/>
    </location>
</feature>
<feature type="transmembrane region" description="Helical" evidence="1">
    <location>
        <begin position="176"/>
        <end position="195"/>
    </location>
</feature>
<feature type="transmembrane region" description="Helical" evidence="1">
    <location>
        <begin position="64"/>
        <end position="83"/>
    </location>
</feature>
<feature type="transmembrane region" description="Helical" evidence="1">
    <location>
        <begin position="40"/>
        <end position="58"/>
    </location>
</feature>
<keyword evidence="1" id="KW-1133">Transmembrane helix</keyword>
<accession>A0ABS1UZU9</accession>
<keyword evidence="1" id="KW-0812">Transmembrane</keyword>